<gene>
    <name evidence="2" type="ORF">S01H1_50919</name>
</gene>
<organism evidence="2">
    <name type="scientific">marine sediment metagenome</name>
    <dbReference type="NCBI Taxonomy" id="412755"/>
    <lineage>
        <taxon>unclassified sequences</taxon>
        <taxon>metagenomes</taxon>
        <taxon>ecological metagenomes</taxon>
    </lineage>
</organism>
<dbReference type="InterPro" id="IPR011989">
    <property type="entry name" value="ARM-like"/>
</dbReference>
<dbReference type="Gene3D" id="1.25.10.10">
    <property type="entry name" value="Leucine-rich Repeat Variant"/>
    <property type="match status" value="1"/>
</dbReference>
<feature type="region of interest" description="Disordered" evidence="1">
    <location>
        <begin position="242"/>
        <end position="261"/>
    </location>
</feature>
<evidence type="ECO:0008006" key="3">
    <source>
        <dbReference type="Google" id="ProtNLM"/>
    </source>
</evidence>
<dbReference type="EMBL" id="BARS01032831">
    <property type="protein sequence ID" value="GAG18975.1"/>
    <property type="molecule type" value="Genomic_DNA"/>
</dbReference>
<dbReference type="InterPro" id="IPR016024">
    <property type="entry name" value="ARM-type_fold"/>
</dbReference>
<sequence>HLDATSKFVRRLRRTSDRLEPYRHRYLLLAAAILGDRVPVHPWCSEAVLLDLIEAARRGFDEDRLIAGLVPADDAPVTEPVLAAAADAFAEVRSWRVQAALVLLARWRPADGRRLLEQALAARDPDARALAAALLVRHGETGPNVVRHLKAKWYTTKVTRLDVPAQALLEEAWASPSAQQALVQLLDSDSDEVRVIAAQALRGSEQYADAAQQALVQLLDSDSDEVRVIAAQALRGSEQYADAAQQRWPNSSTATATRCAS</sequence>
<proteinExistence type="predicted"/>
<dbReference type="Pfam" id="PF13646">
    <property type="entry name" value="HEAT_2"/>
    <property type="match status" value="1"/>
</dbReference>
<dbReference type="SUPFAM" id="SSF48371">
    <property type="entry name" value="ARM repeat"/>
    <property type="match status" value="1"/>
</dbReference>
<accession>X0VL72</accession>
<feature type="non-terminal residue" evidence="2">
    <location>
        <position position="1"/>
    </location>
</feature>
<name>X0VL72_9ZZZZ</name>
<reference evidence="2" key="1">
    <citation type="journal article" date="2014" name="Front. Microbiol.">
        <title>High frequency of phylogenetically diverse reductive dehalogenase-homologous genes in deep subseafloor sedimentary metagenomes.</title>
        <authorList>
            <person name="Kawai M."/>
            <person name="Futagami T."/>
            <person name="Toyoda A."/>
            <person name="Takaki Y."/>
            <person name="Nishi S."/>
            <person name="Hori S."/>
            <person name="Arai W."/>
            <person name="Tsubouchi T."/>
            <person name="Morono Y."/>
            <person name="Uchiyama I."/>
            <person name="Ito T."/>
            <person name="Fujiyama A."/>
            <person name="Inagaki F."/>
            <person name="Takami H."/>
        </authorList>
    </citation>
    <scope>NUCLEOTIDE SEQUENCE</scope>
    <source>
        <strain evidence="2">Expedition CK06-06</strain>
    </source>
</reference>
<protein>
    <recommendedName>
        <fullName evidence="3">HEAT repeat domain-containing protein</fullName>
    </recommendedName>
</protein>
<dbReference type="AlphaFoldDB" id="X0VL72"/>
<feature type="compositionally biased region" description="Polar residues" evidence="1">
    <location>
        <begin position="247"/>
        <end position="261"/>
    </location>
</feature>
<evidence type="ECO:0000313" key="2">
    <source>
        <dbReference type="EMBL" id="GAG18975.1"/>
    </source>
</evidence>
<feature type="non-terminal residue" evidence="2">
    <location>
        <position position="261"/>
    </location>
</feature>
<evidence type="ECO:0000256" key="1">
    <source>
        <dbReference type="SAM" id="MobiDB-lite"/>
    </source>
</evidence>
<comment type="caution">
    <text evidence="2">The sequence shown here is derived from an EMBL/GenBank/DDBJ whole genome shotgun (WGS) entry which is preliminary data.</text>
</comment>